<dbReference type="PANTHER" id="PTHR21656:SF2">
    <property type="entry name" value="MALE-SPECIFIC LETHAL 1 HOMOLOG"/>
    <property type="match status" value="1"/>
</dbReference>
<protein>
    <recommendedName>
        <fullName evidence="2">PEHE domain-containing protein</fullName>
    </recommendedName>
</protein>
<sequence>MRSGAVDTDRFKVEGRQTGHRRKMSKNTSVLNGASASFNYAAENDSVVRKVKLTSSFQDHTCTKSHDLSHKKMDGIKEEKKSLPCVDDHLLHTDDNVVQKKSNGTAAEPSHMIDQELTLTNINLRNMLISHIDIINQLQEELARKNRLISAQCRETAKLRACLDRKQRKMCLVRRNCTKSDDDSTDNVLEGRSNFSNCEVPSVTASSTTAFISSGHPSVRTPVLATRYFGRRSKTVPSRALKRRYMGPPKTFPVKKLTIKSESSTASVSSTSEMNDIDCQKTLVPLEILEDGIITTGIRRVRKRRGRRPKRVPKNTDYLTTDKTYFLADLQPAPETLSSSEIHVPSWKLKPVTSFYQMEGTENINDSVFERRHQKFELDERRRKRWDIQRIRDQKALEKRRAREKEKSAKRKSLSLLPDLRHIEYIEVTEQLPVTAFGHLIPLFQPCEFCLPWNLRNNVVQDVSECPSAPPPPPPPCPSKGRRGRPAIAGPKVT</sequence>
<reference evidence="3" key="2">
    <citation type="submission" date="2020-06" db="EMBL/GenBank/DDBJ databases">
        <authorList>
            <person name="Sheffer M."/>
        </authorList>
    </citation>
    <scope>NUCLEOTIDE SEQUENCE</scope>
</reference>
<reference evidence="3" key="1">
    <citation type="journal article" date="2020" name="bioRxiv">
        <title>Chromosome-level reference genome of the European wasp spider Argiope bruennichi: a resource for studies on range expansion and evolutionary adaptation.</title>
        <authorList>
            <person name="Sheffer M.M."/>
            <person name="Hoppe A."/>
            <person name="Krehenwinkel H."/>
            <person name="Uhl G."/>
            <person name="Kuss A.W."/>
            <person name="Jensen L."/>
            <person name="Jensen C."/>
            <person name="Gillespie R.G."/>
            <person name="Hoff K.J."/>
            <person name="Prost S."/>
        </authorList>
    </citation>
    <scope>NUCLEOTIDE SEQUENCE</scope>
</reference>
<gene>
    <name evidence="3" type="ORF">HNY73_019969</name>
</gene>
<dbReference type="EMBL" id="JABXBU010002230">
    <property type="protein sequence ID" value="KAF8766954.1"/>
    <property type="molecule type" value="Genomic_DNA"/>
</dbReference>
<evidence type="ECO:0000313" key="3">
    <source>
        <dbReference type="EMBL" id="KAF8766954.1"/>
    </source>
</evidence>
<accession>A0A8T0E647</accession>
<dbReference type="Pfam" id="PF15275">
    <property type="entry name" value="PEHE"/>
    <property type="match status" value="1"/>
</dbReference>
<feature type="domain" description="PEHE" evidence="2">
    <location>
        <begin position="341"/>
        <end position="453"/>
    </location>
</feature>
<feature type="compositionally biased region" description="Pro residues" evidence="1">
    <location>
        <begin position="468"/>
        <end position="478"/>
    </location>
</feature>
<evidence type="ECO:0000259" key="2">
    <source>
        <dbReference type="PROSITE" id="PS52052"/>
    </source>
</evidence>
<evidence type="ECO:0000313" key="4">
    <source>
        <dbReference type="Proteomes" id="UP000807504"/>
    </source>
</evidence>
<dbReference type="InterPro" id="IPR029332">
    <property type="entry name" value="PEHE_dom"/>
</dbReference>
<keyword evidence="4" id="KW-1185">Reference proteome</keyword>
<dbReference type="OrthoDB" id="6022555at2759"/>
<dbReference type="InterPro" id="IPR026711">
    <property type="entry name" value="Msl-1"/>
</dbReference>
<dbReference type="SMART" id="SM01300">
    <property type="entry name" value="PEHE"/>
    <property type="match status" value="1"/>
</dbReference>
<name>A0A8T0E647_ARGBR</name>
<dbReference type="PROSITE" id="PS52052">
    <property type="entry name" value="PEHE"/>
    <property type="match status" value="1"/>
</dbReference>
<dbReference type="GO" id="GO:0003682">
    <property type="term" value="F:chromatin binding"/>
    <property type="evidence" value="ECO:0007669"/>
    <property type="project" value="TreeGrafter"/>
</dbReference>
<comment type="caution">
    <text evidence="3">The sequence shown here is derived from an EMBL/GenBank/DDBJ whole genome shotgun (WGS) entry which is preliminary data.</text>
</comment>
<dbReference type="GO" id="GO:0072487">
    <property type="term" value="C:MSL complex"/>
    <property type="evidence" value="ECO:0007669"/>
    <property type="project" value="InterPro"/>
</dbReference>
<proteinExistence type="predicted"/>
<dbReference type="Gene3D" id="6.10.250.3170">
    <property type="match status" value="1"/>
</dbReference>
<feature type="compositionally biased region" description="Basic and acidic residues" evidence="1">
    <location>
        <begin position="7"/>
        <end position="17"/>
    </location>
</feature>
<organism evidence="3 4">
    <name type="scientific">Argiope bruennichi</name>
    <name type="common">Wasp spider</name>
    <name type="synonym">Aranea bruennichi</name>
    <dbReference type="NCBI Taxonomy" id="94029"/>
    <lineage>
        <taxon>Eukaryota</taxon>
        <taxon>Metazoa</taxon>
        <taxon>Ecdysozoa</taxon>
        <taxon>Arthropoda</taxon>
        <taxon>Chelicerata</taxon>
        <taxon>Arachnida</taxon>
        <taxon>Araneae</taxon>
        <taxon>Araneomorphae</taxon>
        <taxon>Entelegynae</taxon>
        <taxon>Araneoidea</taxon>
        <taxon>Araneidae</taxon>
        <taxon>Argiope</taxon>
    </lineage>
</organism>
<dbReference type="Proteomes" id="UP000807504">
    <property type="component" value="Unassembled WGS sequence"/>
</dbReference>
<feature type="region of interest" description="Disordered" evidence="1">
    <location>
        <begin position="464"/>
        <end position="494"/>
    </location>
</feature>
<dbReference type="PANTHER" id="PTHR21656">
    <property type="entry name" value="MALE-SPECIFIC LETHAL-1 PROTEIN"/>
    <property type="match status" value="1"/>
</dbReference>
<evidence type="ECO:0000256" key="1">
    <source>
        <dbReference type="SAM" id="MobiDB-lite"/>
    </source>
</evidence>
<dbReference type="AlphaFoldDB" id="A0A8T0E647"/>
<feature type="region of interest" description="Disordered" evidence="1">
    <location>
        <begin position="1"/>
        <end position="27"/>
    </location>
</feature>
<dbReference type="OMA" id="YANCSES"/>